<dbReference type="STRING" id="318479.A0A0N4URP8"/>
<keyword evidence="3" id="KW-1185">Reference proteome</keyword>
<reference evidence="1 3" key="2">
    <citation type="submission" date="2018-11" db="EMBL/GenBank/DDBJ databases">
        <authorList>
            <consortium name="Pathogen Informatics"/>
        </authorList>
    </citation>
    <scope>NUCLEOTIDE SEQUENCE [LARGE SCALE GENOMIC DNA]</scope>
</reference>
<reference evidence="4" key="1">
    <citation type="submission" date="2017-02" db="UniProtKB">
        <authorList>
            <consortium name="WormBaseParasite"/>
        </authorList>
    </citation>
    <scope>IDENTIFICATION</scope>
</reference>
<protein>
    <submittedName>
        <fullName evidence="4">DUF1758 domain-containing protein</fullName>
    </submittedName>
</protein>
<gene>
    <name evidence="1" type="ORF">DME_LOCUS10957</name>
</gene>
<evidence type="ECO:0000313" key="3">
    <source>
        <dbReference type="Proteomes" id="UP000274756"/>
    </source>
</evidence>
<evidence type="ECO:0000313" key="4">
    <source>
        <dbReference type="WBParaSite" id="DME_0001073001-mRNA-1"/>
    </source>
</evidence>
<dbReference type="EMBL" id="UYYG01001300">
    <property type="protein sequence ID" value="VDN60984.1"/>
    <property type="molecule type" value="Genomic_DNA"/>
</dbReference>
<proteinExistence type="predicted"/>
<name>A0A0N4URP8_DRAME</name>
<accession>A0A0N4URP8</accession>
<dbReference type="AlphaFoldDB" id="A0A0N4URP8"/>
<evidence type="ECO:0000313" key="1">
    <source>
        <dbReference type="EMBL" id="VDN60984.1"/>
    </source>
</evidence>
<dbReference type="Proteomes" id="UP000274756">
    <property type="component" value="Unassembled WGS sequence"/>
</dbReference>
<organism evidence="2 4">
    <name type="scientific">Dracunculus medinensis</name>
    <name type="common">Guinea worm</name>
    <dbReference type="NCBI Taxonomy" id="318479"/>
    <lineage>
        <taxon>Eukaryota</taxon>
        <taxon>Metazoa</taxon>
        <taxon>Ecdysozoa</taxon>
        <taxon>Nematoda</taxon>
        <taxon>Chromadorea</taxon>
        <taxon>Rhabditida</taxon>
        <taxon>Spirurina</taxon>
        <taxon>Dracunculoidea</taxon>
        <taxon>Dracunculidae</taxon>
        <taxon>Dracunculus</taxon>
    </lineage>
</organism>
<evidence type="ECO:0000313" key="2">
    <source>
        <dbReference type="Proteomes" id="UP000038040"/>
    </source>
</evidence>
<dbReference type="Proteomes" id="UP000038040">
    <property type="component" value="Unplaced"/>
</dbReference>
<sequence length="106" mass="12381">MQKKACFYYKASHSSALCEKRNQQHPNKTFRLNKSQTNEEFNKLEDCSANYNPTMMTQTNAVSKKQDEETLLLCQEITIFNPLQTERKEEVLALFDIGSQLPFIRN</sequence>
<dbReference type="WBParaSite" id="DME_0001073001-mRNA-1">
    <property type="protein sequence ID" value="DME_0001073001-mRNA-1"/>
    <property type="gene ID" value="DME_0001073001"/>
</dbReference>